<dbReference type="EMBL" id="MGDE01000155">
    <property type="protein sequence ID" value="OGL45020.1"/>
    <property type="molecule type" value="Genomic_DNA"/>
</dbReference>
<dbReference type="HAMAP" id="MF_01320_B">
    <property type="entry name" value="Ribosomal_uL2_B"/>
    <property type="match status" value="1"/>
</dbReference>
<dbReference type="AlphaFoldDB" id="A0A1F7RUH2"/>
<comment type="subunit">
    <text evidence="5">Part of the 50S ribosomal subunit. Forms a bridge to the 30S subunit in the 70S ribosome.</text>
</comment>
<dbReference type="SMART" id="SM01382">
    <property type="entry name" value="Ribosomal_L2_C"/>
    <property type="match status" value="1"/>
</dbReference>
<evidence type="ECO:0000313" key="10">
    <source>
        <dbReference type="Proteomes" id="UP000178797"/>
    </source>
</evidence>
<evidence type="ECO:0000256" key="2">
    <source>
        <dbReference type="ARBA" id="ARBA00022980"/>
    </source>
</evidence>
<sequence>MALKSYSPTSPGRRFQTGTDFGEITRKKPEKSLLLPIKKTGGRNSYGRITSRFIGGGHKRAYRLIDFNRDKAGIPGRVDSIEYDPNRSCFIALVIYKDGEKRYILAPLKLKVGDKVESGSNAEVKDGNAMQLRDMPLGSVIHNIELTPGRGGQIARSAGSFAQLIAKEGKFAHLRLPSGEVRLVNANCCATFGQLGNIDHENVSYGKAGRSRWLGISPRNRGVTMNPVDHPHGGGEGKTSGGRHPCTPWGKPTKGYKTVRKKKSDIYILKKRK</sequence>
<keyword evidence="5" id="KW-0699">rRNA-binding</keyword>
<evidence type="ECO:0000259" key="7">
    <source>
        <dbReference type="SMART" id="SM01382"/>
    </source>
</evidence>
<dbReference type="PROSITE" id="PS00467">
    <property type="entry name" value="RIBOSOMAL_L2"/>
    <property type="match status" value="1"/>
</dbReference>
<dbReference type="Proteomes" id="UP000178797">
    <property type="component" value="Unassembled WGS sequence"/>
</dbReference>
<dbReference type="InterPro" id="IPR002171">
    <property type="entry name" value="Ribosomal_uL2"/>
</dbReference>
<dbReference type="GO" id="GO:0003735">
    <property type="term" value="F:structural constituent of ribosome"/>
    <property type="evidence" value="ECO:0007669"/>
    <property type="project" value="InterPro"/>
</dbReference>
<gene>
    <name evidence="5" type="primary">rplB</name>
    <name evidence="9" type="ORF">A2W05_00485</name>
</gene>
<comment type="function">
    <text evidence="5">One of the primary rRNA binding proteins. Required for association of the 30S and 50S subunits to form the 70S ribosome, for tRNA binding and peptide bond formation. It has been suggested to have peptidyltransferase activity; this is somewhat controversial. Makes several contacts with the 16S rRNA in the 70S ribosome.</text>
</comment>
<dbReference type="NCBIfam" id="TIGR01171">
    <property type="entry name" value="rplB_bact"/>
    <property type="match status" value="1"/>
</dbReference>
<evidence type="ECO:0000256" key="3">
    <source>
        <dbReference type="ARBA" id="ARBA00023274"/>
    </source>
</evidence>
<evidence type="ECO:0000256" key="5">
    <source>
        <dbReference type="HAMAP-Rule" id="MF_01320"/>
    </source>
</evidence>
<dbReference type="InterPro" id="IPR022669">
    <property type="entry name" value="Ribosomal_uL2_C"/>
</dbReference>
<feature type="domain" description="Large ribosomal subunit protein uL2 C-terminal" evidence="7">
    <location>
        <begin position="124"/>
        <end position="252"/>
    </location>
</feature>
<dbReference type="InterPro" id="IPR014722">
    <property type="entry name" value="Rib_uL2_dom2"/>
</dbReference>
<dbReference type="GO" id="GO:0016740">
    <property type="term" value="F:transferase activity"/>
    <property type="evidence" value="ECO:0007669"/>
    <property type="project" value="InterPro"/>
</dbReference>
<feature type="region of interest" description="Disordered" evidence="6">
    <location>
        <begin position="216"/>
        <end position="255"/>
    </location>
</feature>
<comment type="caution">
    <text evidence="9">The sequence shown here is derived from an EMBL/GenBank/DDBJ whole genome shotgun (WGS) entry which is preliminary data.</text>
</comment>
<evidence type="ECO:0000256" key="4">
    <source>
        <dbReference type="ARBA" id="ARBA00035242"/>
    </source>
</evidence>
<comment type="similarity">
    <text evidence="1 5">Belongs to the universal ribosomal protein uL2 family.</text>
</comment>
<feature type="domain" description="Large ribosomal subunit protein uL2 RNA-binding" evidence="8">
    <location>
        <begin position="42"/>
        <end position="118"/>
    </location>
</feature>
<dbReference type="Gene3D" id="2.30.30.30">
    <property type="match status" value="1"/>
</dbReference>
<dbReference type="PANTHER" id="PTHR13691">
    <property type="entry name" value="RIBOSOMAL PROTEIN L2"/>
    <property type="match status" value="1"/>
</dbReference>
<dbReference type="InterPro" id="IPR005880">
    <property type="entry name" value="Ribosomal_uL2_bac/org-type"/>
</dbReference>
<dbReference type="GO" id="GO:0015934">
    <property type="term" value="C:large ribosomal subunit"/>
    <property type="evidence" value="ECO:0007669"/>
    <property type="project" value="InterPro"/>
</dbReference>
<keyword evidence="5" id="KW-0694">RNA-binding</keyword>
<feature type="region of interest" description="Disordered" evidence="6">
    <location>
        <begin position="1"/>
        <end position="21"/>
    </location>
</feature>
<dbReference type="InterPro" id="IPR012340">
    <property type="entry name" value="NA-bd_OB-fold"/>
</dbReference>
<dbReference type="InterPro" id="IPR008991">
    <property type="entry name" value="Translation_prot_SH3-like_sf"/>
</dbReference>
<dbReference type="FunFam" id="2.30.30.30:FF:000001">
    <property type="entry name" value="50S ribosomal protein L2"/>
    <property type="match status" value="1"/>
</dbReference>
<dbReference type="SUPFAM" id="SSF50249">
    <property type="entry name" value="Nucleic acid-binding proteins"/>
    <property type="match status" value="1"/>
</dbReference>
<dbReference type="FunFam" id="2.40.50.140:FF:000003">
    <property type="entry name" value="50S ribosomal protein L2"/>
    <property type="match status" value="1"/>
</dbReference>
<dbReference type="GO" id="GO:0002181">
    <property type="term" value="P:cytoplasmic translation"/>
    <property type="evidence" value="ECO:0007669"/>
    <property type="project" value="TreeGrafter"/>
</dbReference>
<dbReference type="InterPro" id="IPR022671">
    <property type="entry name" value="Ribosomal_uL2_CS"/>
</dbReference>
<evidence type="ECO:0000256" key="1">
    <source>
        <dbReference type="ARBA" id="ARBA00005636"/>
    </source>
</evidence>
<dbReference type="SUPFAM" id="SSF50104">
    <property type="entry name" value="Translation proteins SH3-like domain"/>
    <property type="match status" value="1"/>
</dbReference>
<evidence type="ECO:0000256" key="6">
    <source>
        <dbReference type="SAM" id="MobiDB-lite"/>
    </source>
</evidence>
<protein>
    <recommendedName>
        <fullName evidence="4 5">Large ribosomal subunit protein uL2</fullName>
    </recommendedName>
</protein>
<dbReference type="GO" id="GO:0019843">
    <property type="term" value="F:rRNA binding"/>
    <property type="evidence" value="ECO:0007669"/>
    <property type="project" value="UniProtKB-UniRule"/>
</dbReference>
<evidence type="ECO:0000313" key="9">
    <source>
        <dbReference type="EMBL" id="OGL45020.1"/>
    </source>
</evidence>
<dbReference type="Gene3D" id="2.40.50.140">
    <property type="entry name" value="Nucleic acid-binding proteins"/>
    <property type="match status" value="1"/>
</dbReference>
<feature type="compositionally biased region" description="Polar residues" evidence="6">
    <location>
        <begin position="1"/>
        <end position="10"/>
    </location>
</feature>
<organism evidence="9 10">
    <name type="scientific">Candidatus Schekmanbacteria bacterium RBG_16_38_10</name>
    <dbReference type="NCBI Taxonomy" id="1817879"/>
    <lineage>
        <taxon>Bacteria</taxon>
        <taxon>Candidatus Schekmaniibacteriota</taxon>
    </lineage>
</organism>
<dbReference type="PIRSF" id="PIRSF002158">
    <property type="entry name" value="Ribosomal_L2"/>
    <property type="match status" value="1"/>
</dbReference>
<dbReference type="Pfam" id="PF00181">
    <property type="entry name" value="Ribosomal_L2_N"/>
    <property type="match status" value="1"/>
</dbReference>
<dbReference type="Pfam" id="PF03947">
    <property type="entry name" value="Ribosomal_L2_C"/>
    <property type="match status" value="1"/>
</dbReference>
<dbReference type="InterPro" id="IPR022666">
    <property type="entry name" value="Ribosomal_uL2_RNA-bd_dom"/>
</dbReference>
<dbReference type="Gene3D" id="4.10.950.10">
    <property type="entry name" value="Ribosomal protein L2, domain 3"/>
    <property type="match status" value="1"/>
</dbReference>
<keyword evidence="3 5" id="KW-0687">Ribonucleoprotein</keyword>
<proteinExistence type="inferred from homology"/>
<dbReference type="PANTHER" id="PTHR13691:SF5">
    <property type="entry name" value="LARGE RIBOSOMAL SUBUNIT PROTEIN UL2M"/>
    <property type="match status" value="1"/>
</dbReference>
<dbReference type="InterPro" id="IPR014726">
    <property type="entry name" value="Ribosomal_uL2_dom3"/>
</dbReference>
<name>A0A1F7RUH2_9BACT</name>
<evidence type="ECO:0000259" key="8">
    <source>
        <dbReference type="SMART" id="SM01383"/>
    </source>
</evidence>
<dbReference type="FunFam" id="4.10.950.10:FF:000001">
    <property type="entry name" value="50S ribosomal protein L2"/>
    <property type="match status" value="1"/>
</dbReference>
<reference evidence="9 10" key="1">
    <citation type="journal article" date="2016" name="Nat. Commun.">
        <title>Thousands of microbial genomes shed light on interconnected biogeochemical processes in an aquifer system.</title>
        <authorList>
            <person name="Anantharaman K."/>
            <person name="Brown C.T."/>
            <person name="Hug L.A."/>
            <person name="Sharon I."/>
            <person name="Castelle C.J."/>
            <person name="Probst A.J."/>
            <person name="Thomas B.C."/>
            <person name="Singh A."/>
            <person name="Wilkins M.J."/>
            <person name="Karaoz U."/>
            <person name="Brodie E.L."/>
            <person name="Williams K.H."/>
            <person name="Hubbard S.S."/>
            <person name="Banfield J.F."/>
        </authorList>
    </citation>
    <scope>NUCLEOTIDE SEQUENCE [LARGE SCALE GENOMIC DNA]</scope>
</reference>
<keyword evidence="2 5" id="KW-0689">Ribosomal protein</keyword>
<dbReference type="SMART" id="SM01383">
    <property type="entry name" value="Ribosomal_L2"/>
    <property type="match status" value="1"/>
</dbReference>
<accession>A0A1F7RUH2</accession>